<evidence type="ECO:0000256" key="1">
    <source>
        <dbReference type="SAM" id="MobiDB-lite"/>
    </source>
</evidence>
<dbReference type="InterPro" id="IPR027417">
    <property type="entry name" value="P-loop_NTPase"/>
</dbReference>
<keyword evidence="2" id="KW-0472">Membrane</keyword>
<feature type="region of interest" description="Disordered" evidence="1">
    <location>
        <begin position="187"/>
        <end position="214"/>
    </location>
</feature>
<dbReference type="Gene3D" id="3.40.50.300">
    <property type="entry name" value="P-loop containing nucleotide triphosphate hydrolases"/>
    <property type="match status" value="1"/>
</dbReference>
<evidence type="ECO:0000256" key="2">
    <source>
        <dbReference type="SAM" id="Phobius"/>
    </source>
</evidence>
<proteinExistence type="predicted"/>
<dbReference type="EMBL" id="CP061172">
    <property type="protein sequence ID" value="QNR65207.1"/>
    <property type="molecule type" value="Genomic_DNA"/>
</dbReference>
<organism evidence="3 4">
    <name type="scientific">Paenibacillus peoriae</name>
    <dbReference type="NCBI Taxonomy" id="59893"/>
    <lineage>
        <taxon>Bacteria</taxon>
        <taxon>Bacillati</taxon>
        <taxon>Bacillota</taxon>
        <taxon>Bacilli</taxon>
        <taxon>Bacillales</taxon>
        <taxon>Paenibacillaceae</taxon>
        <taxon>Paenibacillus</taxon>
    </lineage>
</organism>
<feature type="transmembrane region" description="Helical" evidence="2">
    <location>
        <begin position="455"/>
        <end position="476"/>
    </location>
</feature>
<keyword evidence="2" id="KW-0812">Transmembrane</keyword>
<dbReference type="AlphaFoldDB" id="A0A7H0Y299"/>
<gene>
    <name evidence="3" type="ORF">IAQ67_14925</name>
</gene>
<evidence type="ECO:0000313" key="4">
    <source>
        <dbReference type="Proteomes" id="UP000516384"/>
    </source>
</evidence>
<protein>
    <submittedName>
        <fullName evidence="3">Uncharacterized protein</fullName>
    </submittedName>
</protein>
<dbReference type="SUPFAM" id="SSF52540">
    <property type="entry name" value="P-loop containing nucleoside triphosphate hydrolases"/>
    <property type="match status" value="1"/>
</dbReference>
<accession>A0A7H0Y299</accession>
<feature type="compositionally biased region" description="Polar residues" evidence="1">
    <location>
        <begin position="195"/>
        <end position="205"/>
    </location>
</feature>
<dbReference type="RefSeq" id="WP_190297114.1">
    <property type="nucleotide sequence ID" value="NZ_CP061172.1"/>
</dbReference>
<sequence length="478" mass="54660">MVSNEPRRVIIGSQNTEFAAKLKKFVEQHEYKVSDIVVMAEHLIEAIEMSYINDEPIYALIITTDLSYKMNDKRLEFLSDCLLTIRSKHSEIKFAVLSNESEGHPFLSELVGIGIYNIFVKASANNSIDVRELIKSFEFPKEFAEVSKYREYNKDILWRKIDRGASELTLKSERVFPAPKIERQIEESVPRTDVQKTLSESQNNVKSKEEKKRPERELIIDDEMEDYRIPFPSIKEKIVVKDRIIGSVVIGITGVYSGVGVTHVSVAMASFLARQGNSVALVECNESSDFKYIELAHEGIKSDGIAVGTKNFKIDGVNYFKSDQYELDLISLLSSEYTYIILDLGFYDTTKFFEEFLRADIQIVVGSGIEWKQRHLERFLSITNEYEQQKRWNIVLPLTDSQVIADVKNNLKIGNVFKLPYQPDPFDEDIETDETIENILSTAKVLTNIKKVKPLIKLIIGGCVFLIVLLILILLLKS</sequence>
<dbReference type="Proteomes" id="UP000516384">
    <property type="component" value="Chromosome"/>
</dbReference>
<reference evidence="3 4" key="1">
    <citation type="submission" date="2020-09" db="EMBL/GenBank/DDBJ databases">
        <title>Characterization of Paenibacillus peoriae strain ZF390 with broad-spectrum antimicrobial activity as a potential biocontrol agent.</title>
        <authorList>
            <person name="Li L."/>
            <person name="Zhao Y."/>
            <person name="Li B."/>
            <person name="Xie X."/>
        </authorList>
    </citation>
    <scope>NUCLEOTIDE SEQUENCE [LARGE SCALE GENOMIC DNA]</scope>
    <source>
        <strain evidence="3 4">ZF390</strain>
    </source>
</reference>
<keyword evidence="2" id="KW-1133">Transmembrane helix</keyword>
<name>A0A7H0Y299_9BACL</name>
<evidence type="ECO:0000313" key="3">
    <source>
        <dbReference type="EMBL" id="QNR65207.1"/>
    </source>
</evidence>